<feature type="domain" description="Replication initiator protein A C-terminal" evidence="2">
    <location>
        <begin position="254"/>
        <end position="346"/>
    </location>
</feature>
<protein>
    <recommendedName>
        <fullName evidence="4">Plasmid replication initiation protein</fullName>
    </recommendedName>
</protein>
<sequence length="358" mass="41026">MKGIIILNTFNFRKADNRYKELFFQFPKVLYYSQKYKKNLSLSAKAAYMVLMDREEYSLRNNWIDEDGNVYFIFTNQELADLLDVSLRTVINIKKELENANLLLQKKMGFNPKTGKNEPNRLYLAELEVNATDVYLRGEYNKNTPQTIATSGSANSALPQEFVETVATSGSANSALPQEFVGNTPQTVATSGSANSALNLYNNSLDTLLDKNKDTNNLDFSSFNFSKDQLNSQNQDLVKNSRKFLKEGTHELFLSEEAIHLLEMWCNTPQQMRKIVGIILNAKNAACKDNADLGVHFILEEDELQEKILNTLRRYFNAIRTKEKSIANHENYLYGTMLNMFAEYWNEQAFAELNAKKQ</sequence>
<dbReference type="Pfam" id="PF06970">
    <property type="entry name" value="RepA_N"/>
    <property type="match status" value="1"/>
</dbReference>
<dbReference type="eggNOG" id="ENOG503304N">
    <property type="taxonomic scope" value="Bacteria"/>
</dbReference>
<dbReference type="EMBL" id="AMQS01000032">
    <property type="protein sequence ID" value="EKF50776.1"/>
    <property type="molecule type" value="Genomic_DNA"/>
</dbReference>
<accession>K2PTE7</accession>
<feature type="domain" description="Replication initiator A N-terminal" evidence="1">
    <location>
        <begin position="22"/>
        <end position="97"/>
    </location>
</feature>
<evidence type="ECO:0008006" key="4">
    <source>
        <dbReference type="Google" id="ProtNLM"/>
    </source>
</evidence>
<name>K2PTE7_9LACT</name>
<reference evidence="3" key="1">
    <citation type="journal article" date="2012" name="J. Bacteriol.">
        <title>Genome Sequence of the Bacteriocin-Producing Strain Lactococcus garvieae DCC43.</title>
        <authorList>
            <person name="Gabrielsen C."/>
            <person name="Brede D.A."/>
            <person name="Hernandez P.E."/>
            <person name="Nes I.F."/>
            <person name="Diep D.B."/>
        </authorList>
    </citation>
    <scope>NUCLEOTIDE SEQUENCE [LARGE SCALE GENOMIC DNA]</scope>
    <source>
        <strain evidence="3">DCC43</strain>
    </source>
</reference>
<comment type="caution">
    <text evidence="3">The sequence shown here is derived from an EMBL/GenBank/DDBJ whole genome shotgun (WGS) entry which is preliminary data.</text>
</comment>
<dbReference type="AlphaFoldDB" id="K2PTE7"/>
<dbReference type="InterPro" id="IPR010724">
    <property type="entry name" value="RepA_N"/>
</dbReference>
<proteinExistence type="predicted"/>
<dbReference type="Proteomes" id="UP000006787">
    <property type="component" value="Unassembled WGS sequence"/>
</dbReference>
<gene>
    <name evidence="3" type="ORF">C426_1827</name>
</gene>
<dbReference type="InterPro" id="IPR041151">
    <property type="entry name" value="Bac_RepA_C"/>
</dbReference>
<evidence type="ECO:0000259" key="2">
    <source>
        <dbReference type="Pfam" id="PF18008"/>
    </source>
</evidence>
<evidence type="ECO:0000259" key="1">
    <source>
        <dbReference type="Pfam" id="PF06970"/>
    </source>
</evidence>
<dbReference type="PATRIC" id="fig|1231377.3.peg.1807"/>
<dbReference type="Pfam" id="PF18008">
    <property type="entry name" value="Bac_RepA_C"/>
    <property type="match status" value="1"/>
</dbReference>
<dbReference type="RefSeq" id="WP_003136398.1">
    <property type="nucleotide sequence ID" value="NZ_AMQS01000032.1"/>
</dbReference>
<organism evidence="3">
    <name type="scientific">Lactococcus garvieae DCC43</name>
    <dbReference type="NCBI Taxonomy" id="1231377"/>
    <lineage>
        <taxon>Bacteria</taxon>
        <taxon>Bacillati</taxon>
        <taxon>Bacillota</taxon>
        <taxon>Bacilli</taxon>
        <taxon>Lactobacillales</taxon>
        <taxon>Streptococcaceae</taxon>
        <taxon>Lactococcus</taxon>
    </lineage>
</organism>
<evidence type="ECO:0000313" key="3">
    <source>
        <dbReference type="EMBL" id="EKF50776.1"/>
    </source>
</evidence>